<sequence length="412" mass="47140">MSLTQALASNGTPVGFEGPDEDWPVIAVMGVTGAGKSTFISELVSNNKVMIGHTLKSETKLTAAYHFDHEINGRIELLDTPGFDDTFSADTDVLREIAARMSKMYKDGKKLAGIIYLHRISDNRMTGSALRNLRMFKELCGANAYKHVVLATSMWSKEDFGVAKRREHELIGDGGFWAEMAARGSPVRRWYNRDSVLELIDLLMSEKQAHGPATLQIQRELVDEEKRLERTAAGQEVDRELNKIRDMFEKQLQSLRNENRIAMDEQDVEWQTALREQRKELENQQRLIEEGQKAMQVSLTQLHDENREKYRREISRLRDELERAKLAAERKEAAIEANANRYDTLLKELGSKTELEQNDKDRKELRDTEEEKKKLLGELEENKKEQSKLTAWLLLLGHMIATATSIAVQLVV</sequence>
<dbReference type="Pfam" id="PF01926">
    <property type="entry name" value="MMR_HSR1"/>
    <property type="match status" value="1"/>
</dbReference>
<dbReference type="EMBL" id="JFFI01000780">
    <property type="protein sequence ID" value="KXH65943.1"/>
    <property type="molecule type" value="Genomic_DNA"/>
</dbReference>
<comment type="caution">
    <text evidence="3">The sequence shown here is derived from an EMBL/GenBank/DDBJ whole genome shotgun (WGS) entry which is preliminary data.</text>
</comment>
<dbReference type="OrthoDB" id="8954335at2759"/>
<keyword evidence="1" id="KW-0175">Coiled coil</keyword>
<dbReference type="Gene3D" id="3.40.50.300">
    <property type="entry name" value="P-loop containing nucleotide triphosphate hydrolases"/>
    <property type="match status" value="1"/>
</dbReference>
<organism evidence="3 4">
    <name type="scientific">Colletotrichum salicis</name>
    <dbReference type="NCBI Taxonomy" id="1209931"/>
    <lineage>
        <taxon>Eukaryota</taxon>
        <taxon>Fungi</taxon>
        <taxon>Dikarya</taxon>
        <taxon>Ascomycota</taxon>
        <taxon>Pezizomycotina</taxon>
        <taxon>Sordariomycetes</taxon>
        <taxon>Hypocreomycetidae</taxon>
        <taxon>Glomerellales</taxon>
        <taxon>Glomerellaceae</taxon>
        <taxon>Colletotrichum</taxon>
        <taxon>Colletotrichum acutatum species complex</taxon>
    </lineage>
</organism>
<feature type="coiled-coil region" evidence="1">
    <location>
        <begin position="238"/>
        <end position="389"/>
    </location>
</feature>
<reference evidence="3 4" key="1">
    <citation type="submission" date="2014-02" db="EMBL/GenBank/DDBJ databases">
        <title>The genome sequence of Colletotrichum salicis CBS 607.94.</title>
        <authorList>
            <person name="Baroncelli R."/>
            <person name="Thon M.R."/>
        </authorList>
    </citation>
    <scope>NUCLEOTIDE SEQUENCE [LARGE SCALE GENOMIC DNA]</scope>
    <source>
        <strain evidence="3 4">CBS 607.94</strain>
    </source>
</reference>
<evidence type="ECO:0000259" key="2">
    <source>
        <dbReference type="Pfam" id="PF01926"/>
    </source>
</evidence>
<dbReference type="InterPro" id="IPR006073">
    <property type="entry name" value="GTP-bd"/>
</dbReference>
<dbReference type="InterPro" id="IPR027417">
    <property type="entry name" value="P-loop_NTPase"/>
</dbReference>
<keyword evidence="4" id="KW-1185">Reference proteome</keyword>
<accession>A0A135UZW4</accession>
<dbReference type="Proteomes" id="UP000070121">
    <property type="component" value="Unassembled WGS sequence"/>
</dbReference>
<evidence type="ECO:0000313" key="3">
    <source>
        <dbReference type="EMBL" id="KXH65943.1"/>
    </source>
</evidence>
<feature type="domain" description="G" evidence="2">
    <location>
        <begin position="26"/>
        <end position="91"/>
    </location>
</feature>
<dbReference type="GO" id="GO:0005525">
    <property type="term" value="F:GTP binding"/>
    <property type="evidence" value="ECO:0007669"/>
    <property type="project" value="InterPro"/>
</dbReference>
<dbReference type="AlphaFoldDB" id="A0A135UZW4"/>
<protein>
    <recommendedName>
        <fullName evidence="2">G domain-containing protein</fullName>
    </recommendedName>
</protein>
<evidence type="ECO:0000256" key="1">
    <source>
        <dbReference type="SAM" id="Coils"/>
    </source>
</evidence>
<dbReference type="STRING" id="1209931.A0A135UZW4"/>
<name>A0A135UZW4_9PEZI</name>
<dbReference type="SUPFAM" id="SSF52540">
    <property type="entry name" value="P-loop containing nucleoside triphosphate hydrolases"/>
    <property type="match status" value="1"/>
</dbReference>
<proteinExistence type="predicted"/>
<gene>
    <name evidence="3" type="ORF">CSAL01_11567</name>
</gene>
<evidence type="ECO:0000313" key="4">
    <source>
        <dbReference type="Proteomes" id="UP000070121"/>
    </source>
</evidence>